<reference evidence="1 2" key="1">
    <citation type="submission" date="2023-10" db="EMBL/GenBank/DDBJ databases">
        <title>Genome-Wide Identification Analysis in wild type Solanum Pinnatisectum Reveals Some Genes Defensing Phytophthora Infestans.</title>
        <authorList>
            <person name="Sun C."/>
        </authorList>
    </citation>
    <scope>NUCLEOTIDE SEQUENCE [LARGE SCALE GENOMIC DNA]</scope>
    <source>
        <strain evidence="1">LQN</strain>
        <tissue evidence="1">Leaf</tissue>
    </source>
</reference>
<organism evidence="1 2">
    <name type="scientific">Solanum pinnatisectum</name>
    <name type="common">tansyleaf nightshade</name>
    <dbReference type="NCBI Taxonomy" id="50273"/>
    <lineage>
        <taxon>Eukaryota</taxon>
        <taxon>Viridiplantae</taxon>
        <taxon>Streptophyta</taxon>
        <taxon>Embryophyta</taxon>
        <taxon>Tracheophyta</taxon>
        <taxon>Spermatophyta</taxon>
        <taxon>Magnoliopsida</taxon>
        <taxon>eudicotyledons</taxon>
        <taxon>Gunneridae</taxon>
        <taxon>Pentapetalae</taxon>
        <taxon>asterids</taxon>
        <taxon>lamiids</taxon>
        <taxon>Solanales</taxon>
        <taxon>Solanaceae</taxon>
        <taxon>Solanoideae</taxon>
        <taxon>Solaneae</taxon>
        <taxon>Solanum</taxon>
    </lineage>
</organism>
<sequence>MARSLGKFNKEMTREFYASYVAIVRNAILKKAKPLAQPPFQAILVRNFFVDISETTIRRFIYGSDHTLPINTTEYEYKI</sequence>
<dbReference type="EMBL" id="JAWPEI010000006">
    <property type="protein sequence ID" value="KAK4723773.1"/>
    <property type="molecule type" value="Genomic_DNA"/>
</dbReference>
<name>A0AAV9LE15_9SOLN</name>
<gene>
    <name evidence="1" type="ORF">R3W88_026552</name>
</gene>
<protein>
    <submittedName>
        <fullName evidence="1">Uncharacterized protein</fullName>
    </submittedName>
</protein>
<evidence type="ECO:0000313" key="1">
    <source>
        <dbReference type="EMBL" id="KAK4723773.1"/>
    </source>
</evidence>
<comment type="caution">
    <text evidence="1">The sequence shown here is derived from an EMBL/GenBank/DDBJ whole genome shotgun (WGS) entry which is preliminary data.</text>
</comment>
<evidence type="ECO:0000313" key="2">
    <source>
        <dbReference type="Proteomes" id="UP001311915"/>
    </source>
</evidence>
<keyword evidence="2" id="KW-1185">Reference proteome</keyword>
<dbReference type="Proteomes" id="UP001311915">
    <property type="component" value="Unassembled WGS sequence"/>
</dbReference>
<dbReference type="AlphaFoldDB" id="A0AAV9LE15"/>
<proteinExistence type="predicted"/>
<accession>A0AAV9LE15</accession>